<evidence type="ECO:0000256" key="4">
    <source>
        <dbReference type="ARBA" id="ARBA00023136"/>
    </source>
</evidence>
<keyword evidence="3 5" id="KW-1133">Transmembrane helix</keyword>
<dbReference type="InterPro" id="IPR017452">
    <property type="entry name" value="GPCR_Rhodpsn_7TM"/>
</dbReference>
<feature type="non-terminal residue" evidence="7">
    <location>
        <position position="275"/>
    </location>
</feature>
<gene>
    <name evidence="7" type="ORF">GSLYS_00008740001</name>
</gene>
<feature type="domain" description="G-protein coupled receptors family 1 profile" evidence="6">
    <location>
        <begin position="10"/>
        <end position="267"/>
    </location>
</feature>
<dbReference type="PROSITE" id="PS50262">
    <property type="entry name" value="G_PROTEIN_RECEP_F1_2"/>
    <property type="match status" value="1"/>
</dbReference>
<feature type="transmembrane region" description="Helical" evidence="5">
    <location>
        <begin position="207"/>
        <end position="229"/>
    </location>
</feature>
<reference evidence="7 8" key="1">
    <citation type="submission" date="2024-04" db="EMBL/GenBank/DDBJ databases">
        <authorList>
            <consortium name="Genoscope - CEA"/>
            <person name="William W."/>
        </authorList>
    </citation>
    <scope>NUCLEOTIDE SEQUENCE [LARGE SCALE GENOMIC DNA]</scope>
</reference>
<sequence length="275" mass="32001">MVFCSIGLPTNVLTIVTVLKMQTLSPATFLTALLAFSDAGALVSQIIAIHVLRHYKPWAVFSYIILFPYIYFTALSNWLLVLICLERYVSICHPLKRQYLFTKKRSYVGAAILSFVIFVLLLIFYVTLHNVRPDNSFVDWFDKLLVIIIPFAIIITLTAAIIRGIRKSRIERRRFLRRSRQEGRQPRDDPMSGTHMMIKLRAKSDRTITHMLLFDALVFLFLFTPLLVFTEGYKHGFFLQSKHFYILLGTIATIMLDFSHVLNFFIYFIAAKKFR</sequence>
<feature type="transmembrane region" description="Helical" evidence="5">
    <location>
        <begin position="58"/>
        <end position="85"/>
    </location>
</feature>
<evidence type="ECO:0000256" key="5">
    <source>
        <dbReference type="SAM" id="Phobius"/>
    </source>
</evidence>
<dbReference type="PROSITE" id="PS00237">
    <property type="entry name" value="G_PROTEIN_RECEP_F1_1"/>
    <property type="match status" value="1"/>
</dbReference>
<keyword evidence="8" id="KW-1185">Reference proteome</keyword>
<dbReference type="EMBL" id="CAXITT010000182">
    <property type="protein sequence ID" value="CAL1534780.1"/>
    <property type="molecule type" value="Genomic_DNA"/>
</dbReference>
<accession>A0AAV2HL55</accession>
<dbReference type="InterPro" id="IPR000276">
    <property type="entry name" value="GPCR_Rhodpsn"/>
</dbReference>
<evidence type="ECO:0000259" key="6">
    <source>
        <dbReference type="PROSITE" id="PS50262"/>
    </source>
</evidence>
<dbReference type="Gene3D" id="1.20.1070.10">
    <property type="entry name" value="Rhodopsin 7-helix transmembrane proteins"/>
    <property type="match status" value="1"/>
</dbReference>
<feature type="transmembrane region" description="Helical" evidence="5">
    <location>
        <begin position="29"/>
        <end position="52"/>
    </location>
</feature>
<dbReference type="GO" id="GO:0004930">
    <property type="term" value="F:G protein-coupled receptor activity"/>
    <property type="evidence" value="ECO:0007669"/>
    <property type="project" value="InterPro"/>
</dbReference>
<dbReference type="PANTHER" id="PTHR46641:SF2">
    <property type="entry name" value="FMRFAMIDE RECEPTOR"/>
    <property type="match status" value="1"/>
</dbReference>
<dbReference type="Proteomes" id="UP001497497">
    <property type="component" value="Unassembled WGS sequence"/>
</dbReference>
<name>A0AAV2HL55_LYMST</name>
<feature type="transmembrane region" description="Helical" evidence="5">
    <location>
        <begin position="145"/>
        <end position="165"/>
    </location>
</feature>
<keyword evidence="2 5" id="KW-0812">Transmembrane</keyword>
<protein>
    <recommendedName>
        <fullName evidence="6">G-protein coupled receptors family 1 profile domain-containing protein</fullName>
    </recommendedName>
</protein>
<dbReference type="Pfam" id="PF00001">
    <property type="entry name" value="7tm_1"/>
    <property type="match status" value="1"/>
</dbReference>
<comment type="caution">
    <text evidence="7">The sequence shown here is derived from an EMBL/GenBank/DDBJ whole genome shotgun (WGS) entry which is preliminary data.</text>
</comment>
<keyword evidence="4 5" id="KW-0472">Membrane</keyword>
<evidence type="ECO:0000256" key="3">
    <source>
        <dbReference type="ARBA" id="ARBA00022989"/>
    </source>
</evidence>
<evidence type="ECO:0000256" key="1">
    <source>
        <dbReference type="ARBA" id="ARBA00004370"/>
    </source>
</evidence>
<feature type="transmembrane region" description="Helical" evidence="5">
    <location>
        <begin position="244"/>
        <end position="270"/>
    </location>
</feature>
<dbReference type="SUPFAM" id="SSF81321">
    <property type="entry name" value="Family A G protein-coupled receptor-like"/>
    <property type="match status" value="1"/>
</dbReference>
<dbReference type="PANTHER" id="PTHR46641">
    <property type="entry name" value="FMRFAMIDE RECEPTOR-RELATED"/>
    <property type="match status" value="1"/>
</dbReference>
<dbReference type="InterPro" id="IPR052954">
    <property type="entry name" value="GPCR-Ligand_Int"/>
</dbReference>
<feature type="transmembrane region" description="Helical" evidence="5">
    <location>
        <begin position="106"/>
        <end position="125"/>
    </location>
</feature>
<organism evidence="7 8">
    <name type="scientific">Lymnaea stagnalis</name>
    <name type="common">Great pond snail</name>
    <name type="synonym">Helix stagnalis</name>
    <dbReference type="NCBI Taxonomy" id="6523"/>
    <lineage>
        <taxon>Eukaryota</taxon>
        <taxon>Metazoa</taxon>
        <taxon>Spiralia</taxon>
        <taxon>Lophotrochozoa</taxon>
        <taxon>Mollusca</taxon>
        <taxon>Gastropoda</taxon>
        <taxon>Heterobranchia</taxon>
        <taxon>Euthyneura</taxon>
        <taxon>Panpulmonata</taxon>
        <taxon>Hygrophila</taxon>
        <taxon>Lymnaeoidea</taxon>
        <taxon>Lymnaeidae</taxon>
        <taxon>Lymnaea</taxon>
    </lineage>
</organism>
<evidence type="ECO:0000313" key="7">
    <source>
        <dbReference type="EMBL" id="CAL1534780.1"/>
    </source>
</evidence>
<evidence type="ECO:0000313" key="8">
    <source>
        <dbReference type="Proteomes" id="UP001497497"/>
    </source>
</evidence>
<comment type="subcellular location">
    <subcellularLocation>
        <location evidence="1">Membrane</location>
    </subcellularLocation>
</comment>
<dbReference type="AlphaFoldDB" id="A0AAV2HL55"/>
<proteinExistence type="predicted"/>
<evidence type="ECO:0000256" key="2">
    <source>
        <dbReference type="ARBA" id="ARBA00022692"/>
    </source>
</evidence>
<dbReference type="GO" id="GO:0016020">
    <property type="term" value="C:membrane"/>
    <property type="evidence" value="ECO:0007669"/>
    <property type="project" value="UniProtKB-SubCell"/>
</dbReference>